<comment type="caution">
    <text evidence="1">The sequence shown here is derived from an EMBL/GenBank/DDBJ whole genome shotgun (WGS) entry which is preliminary data.</text>
</comment>
<reference evidence="1 2" key="1">
    <citation type="journal article" date="2019" name="Sci. Rep.">
        <title>Orb-weaving spider Araneus ventricosus genome elucidates the spidroin gene catalogue.</title>
        <authorList>
            <person name="Kono N."/>
            <person name="Nakamura H."/>
            <person name="Ohtoshi R."/>
            <person name="Moran D.A.P."/>
            <person name="Shinohara A."/>
            <person name="Yoshida Y."/>
            <person name="Fujiwara M."/>
            <person name="Mori M."/>
            <person name="Tomita M."/>
            <person name="Arakawa K."/>
        </authorList>
    </citation>
    <scope>NUCLEOTIDE SEQUENCE [LARGE SCALE GENOMIC DNA]</scope>
</reference>
<protein>
    <submittedName>
        <fullName evidence="1">Uncharacterized protein</fullName>
    </submittedName>
</protein>
<name>A0A4Y2T3A6_ARAVE</name>
<sequence>MSELVCLDCFKTYYSLIGHYCVKVWWITGVANRINTTVEAVAVELDSLMKGSTHGPCVQINESASVGAELVNLNTEIFKENYFYNQMTYRKDQLTYSSEDYTPVGASNHSIAMNSEQNHVEEWAIGGLNNQGCKNGQSANDCNMAMRAFLLNSEMLSNFHRLTSMAYQLGNDEDNMDIPSIPNSSNNKTDFALERGAIDGIPTYKVPKMDVFEDVQSDPKIQNVPGKLMNNLVESIHRYEISSVSNDAPLINDDRVE</sequence>
<evidence type="ECO:0000313" key="1">
    <source>
        <dbReference type="EMBL" id="GBN93605.1"/>
    </source>
</evidence>
<accession>A0A4Y2T3A6</accession>
<keyword evidence="2" id="KW-1185">Reference proteome</keyword>
<proteinExistence type="predicted"/>
<dbReference type="AlphaFoldDB" id="A0A4Y2T3A6"/>
<evidence type="ECO:0000313" key="2">
    <source>
        <dbReference type="Proteomes" id="UP000499080"/>
    </source>
</evidence>
<dbReference type="EMBL" id="BGPR01025028">
    <property type="protein sequence ID" value="GBN93605.1"/>
    <property type="molecule type" value="Genomic_DNA"/>
</dbReference>
<gene>
    <name evidence="1" type="ORF">AVEN_261359_1</name>
</gene>
<organism evidence="1 2">
    <name type="scientific">Araneus ventricosus</name>
    <name type="common">Orbweaver spider</name>
    <name type="synonym">Epeira ventricosa</name>
    <dbReference type="NCBI Taxonomy" id="182803"/>
    <lineage>
        <taxon>Eukaryota</taxon>
        <taxon>Metazoa</taxon>
        <taxon>Ecdysozoa</taxon>
        <taxon>Arthropoda</taxon>
        <taxon>Chelicerata</taxon>
        <taxon>Arachnida</taxon>
        <taxon>Araneae</taxon>
        <taxon>Araneomorphae</taxon>
        <taxon>Entelegynae</taxon>
        <taxon>Araneoidea</taxon>
        <taxon>Araneidae</taxon>
        <taxon>Araneus</taxon>
    </lineage>
</organism>
<dbReference type="Proteomes" id="UP000499080">
    <property type="component" value="Unassembled WGS sequence"/>
</dbReference>